<keyword evidence="3 4" id="KW-0472">Membrane</keyword>
<dbReference type="InterPro" id="IPR012338">
    <property type="entry name" value="Beta-lactam/transpept-like"/>
</dbReference>
<name>A0A261EP89_9BIFI</name>
<evidence type="ECO:0000313" key="7">
    <source>
        <dbReference type="EMBL" id="OZG48669.1"/>
    </source>
</evidence>
<dbReference type="AlphaFoldDB" id="A0A261EP89"/>
<dbReference type="InterPro" id="IPR001460">
    <property type="entry name" value="PCN-bd_Tpept"/>
</dbReference>
<comment type="subcellular location">
    <subcellularLocation>
        <location evidence="1">Membrane</location>
    </subcellularLocation>
</comment>
<feature type="transmembrane region" description="Helical" evidence="4">
    <location>
        <begin position="20"/>
        <end position="44"/>
    </location>
</feature>
<gene>
    <name evidence="7" type="ORF">BOCO_1365</name>
</gene>
<dbReference type="GO" id="GO:0008658">
    <property type="term" value="F:penicillin binding"/>
    <property type="evidence" value="ECO:0007669"/>
    <property type="project" value="InterPro"/>
</dbReference>
<dbReference type="SUPFAM" id="SSF56601">
    <property type="entry name" value="beta-lactamase/transpeptidase-like"/>
    <property type="match status" value="1"/>
</dbReference>
<evidence type="ECO:0000256" key="2">
    <source>
        <dbReference type="ARBA" id="ARBA00007171"/>
    </source>
</evidence>
<dbReference type="SUPFAM" id="SSF56519">
    <property type="entry name" value="Penicillin binding protein dimerisation domain"/>
    <property type="match status" value="1"/>
</dbReference>
<dbReference type="PANTHER" id="PTHR30627">
    <property type="entry name" value="PEPTIDOGLYCAN D,D-TRANSPEPTIDASE"/>
    <property type="match status" value="1"/>
</dbReference>
<comment type="caution">
    <text evidence="7">The sequence shown here is derived from an EMBL/GenBank/DDBJ whole genome shotgun (WGS) entry which is preliminary data.</text>
</comment>
<dbReference type="InterPro" id="IPR005311">
    <property type="entry name" value="PBP_dimer"/>
</dbReference>
<dbReference type="Pfam" id="PF03717">
    <property type="entry name" value="PBP_dimer"/>
    <property type="match status" value="1"/>
</dbReference>
<feature type="domain" description="Penicillin-binding protein transpeptidase" evidence="5">
    <location>
        <begin position="283"/>
        <end position="580"/>
    </location>
</feature>
<keyword evidence="8" id="KW-1185">Reference proteome</keyword>
<evidence type="ECO:0000313" key="8">
    <source>
        <dbReference type="Proteomes" id="UP000216004"/>
    </source>
</evidence>
<dbReference type="Proteomes" id="UP000216004">
    <property type="component" value="Unassembled WGS sequence"/>
</dbReference>
<sequence>MSNKRRNAKKGTSNDSLVTFAQRSTVIAVILSLVAVVALGKLAWIQLFDGSSTAEAATKSRTVPRTLRAQRGRILDANGMVLAQSLERYTIVGSPKAAGDFVPVACTQQTKRYCHEINGKPLGVSGPAAVARLLAPELGLNAMELGAQLSGKGSYVIIKKDVTPQVKRSIDKLNLAGVISAELSNQRSYPHGDLMGSLIGGVDATGKGVAGIEYMENGLLTGKDGYEIYQQGGQGQQIPGTETQSKQPVNGKDVRLTIDGDVQWYVQKALADGKATYQAGWAMAVVQDCATGQIIALADTENRSAGSVEAKMNPPLVVTQTFEPGSIGKTITLSGMLQENVRHMTDQFTVPDHLKFDGQEYRDANNHKPERWTMAGILQNSSNVGMVMASDKYTDQMRYDYLTKFGIGQPSGLGLQGESRGLLTSPQAWDRRTRNTVLFGQGYATNAIQLTNAISTIANKGVRNSQSLIKTVTDVDGKTNQETAKQPVRVIDEQVAGQVMNGMESVAEKFKNVASVDGYRVASKTGTAEVPGKNGGLTSIVSDWSGIIPADNPRFVVTVVMKDPQGTFGGLTAGPVFAQIGEFLMQKYEVPPSSPRTDAIPVEW</sequence>
<proteinExistence type="inferred from homology"/>
<keyword evidence="4" id="KW-0812">Transmembrane</keyword>
<keyword evidence="4" id="KW-1133">Transmembrane helix</keyword>
<dbReference type="GO" id="GO:0071555">
    <property type="term" value="P:cell wall organization"/>
    <property type="evidence" value="ECO:0007669"/>
    <property type="project" value="TreeGrafter"/>
</dbReference>
<dbReference type="Gene3D" id="3.30.450.330">
    <property type="match status" value="1"/>
</dbReference>
<dbReference type="Pfam" id="PF00905">
    <property type="entry name" value="Transpeptidase"/>
    <property type="match status" value="1"/>
</dbReference>
<dbReference type="InterPro" id="IPR036138">
    <property type="entry name" value="PBP_dimer_sf"/>
</dbReference>
<dbReference type="InterPro" id="IPR050515">
    <property type="entry name" value="Beta-lactam/transpept"/>
</dbReference>
<dbReference type="Gene3D" id="3.90.1310.10">
    <property type="entry name" value="Penicillin-binding protein 2a (Domain 2)"/>
    <property type="match status" value="1"/>
</dbReference>
<evidence type="ECO:0000256" key="4">
    <source>
        <dbReference type="SAM" id="Phobius"/>
    </source>
</evidence>
<accession>A0A261EP89</accession>
<comment type="similarity">
    <text evidence="2">Belongs to the transpeptidase family.</text>
</comment>
<evidence type="ECO:0000256" key="3">
    <source>
        <dbReference type="ARBA" id="ARBA00023136"/>
    </source>
</evidence>
<feature type="domain" description="Penicillin-binding protein dimerisation" evidence="6">
    <location>
        <begin position="68"/>
        <end position="238"/>
    </location>
</feature>
<dbReference type="GO" id="GO:0005886">
    <property type="term" value="C:plasma membrane"/>
    <property type="evidence" value="ECO:0007669"/>
    <property type="project" value="TreeGrafter"/>
</dbReference>
<dbReference type="PANTHER" id="PTHR30627:SF1">
    <property type="entry name" value="PEPTIDOGLYCAN D,D-TRANSPEPTIDASE FTSI"/>
    <property type="match status" value="1"/>
</dbReference>
<evidence type="ECO:0000256" key="1">
    <source>
        <dbReference type="ARBA" id="ARBA00004370"/>
    </source>
</evidence>
<dbReference type="EMBL" id="MWWS01000009">
    <property type="protein sequence ID" value="OZG48669.1"/>
    <property type="molecule type" value="Genomic_DNA"/>
</dbReference>
<dbReference type="Gene3D" id="3.40.710.10">
    <property type="entry name" value="DD-peptidase/beta-lactamase superfamily"/>
    <property type="match status" value="1"/>
</dbReference>
<organism evidence="7 8">
    <name type="scientific">Bombiscardovia coagulans</name>
    <dbReference type="NCBI Taxonomy" id="686666"/>
    <lineage>
        <taxon>Bacteria</taxon>
        <taxon>Bacillati</taxon>
        <taxon>Actinomycetota</taxon>
        <taxon>Actinomycetes</taxon>
        <taxon>Bifidobacteriales</taxon>
        <taxon>Bifidobacteriaceae</taxon>
        <taxon>Bombiscardovia</taxon>
    </lineage>
</organism>
<reference evidence="7 8" key="1">
    <citation type="journal article" date="2017" name="BMC Genomics">
        <title>Comparative genomic and phylogenomic analyses of the Bifidobacteriaceae family.</title>
        <authorList>
            <person name="Lugli G.A."/>
            <person name="Milani C."/>
            <person name="Turroni F."/>
            <person name="Duranti S."/>
            <person name="Mancabelli L."/>
            <person name="Mangifesta M."/>
            <person name="Ferrario C."/>
            <person name="Modesto M."/>
            <person name="Mattarelli P."/>
            <person name="Jiri K."/>
            <person name="van Sinderen D."/>
            <person name="Ventura M."/>
        </authorList>
    </citation>
    <scope>NUCLEOTIDE SEQUENCE [LARGE SCALE GENOMIC DNA]</scope>
    <source>
        <strain evidence="7 8">DSM 22924</strain>
    </source>
</reference>
<evidence type="ECO:0000259" key="5">
    <source>
        <dbReference type="Pfam" id="PF00905"/>
    </source>
</evidence>
<evidence type="ECO:0000259" key="6">
    <source>
        <dbReference type="Pfam" id="PF03717"/>
    </source>
</evidence>
<protein>
    <submittedName>
        <fullName evidence="7">Peptidoglycan synthetase, penicillin-binding protein 3</fullName>
    </submittedName>
</protein>